<dbReference type="Gene3D" id="3.20.20.80">
    <property type="entry name" value="Glycosidases"/>
    <property type="match status" value="1"/>
</dbReference>
<evidence type="ECO:0000259" key="11">
    <source>
        <dbReference type="Pfam" id="PF04065"/>
    </source>
</evidence>
<keyword evidence="7" id="KW-0804">Transcription</keyword>
<name>A0AAD6L4S7_9ROSI</name>
<evidence type="ECO:0000313" key="12">
    <source>
        <dbReference type="EMBL" id="KAJ6434062.1"/>
    </source>
</evidence>
<keyword evidence="13" id="KW-1185">Reference proteome</keyword>
<keyword evidence="10" id="KW-0732">Signal</keyword>
<comment type="similarity">
    <text evidence="3">Belongs to the CNOT2/3/5 family.</text>
</comment>
<accession>A0AAD6L4S7</accession>
<feature type="compositionally biased region" description="Low complexity" evidence="9">
    <location>
        <begin position="225"/>
        <end position="239"/>
    </location>
</feature>
<dbReference type="GO" id="GO:0005975">
    <property type="term" value="P:carbohydrate metabolic process"/>
    <property type="evidence" value="ECO:0007669"/>
    <property type="project" value="InterPro"/>
</dbReference>
<keyword evidence="8" id="KW-0539">Nucleus</keyword>
<dbReference type="InterPro" id="IPR007207">
    <property type="entry name" value="Not_N"/>
</dbReference>
<dbReference type="AlphaFoldDB" id="A0AAD6L4S7"/>
<feature type="region of interest" description="Disordered" evidence="9">
    <location>
        <begin position="219"/>
        <end position="269"/>
    </location>
</feature>
<keyword evidence="5" id="KW-0678">Repressor</keyword>
<evidence type="ECO:0000256" key="1">
    <source>
        <dbReference type="ARBA" id="ARBA00004123"/>
    </source>
</evidence>
<keyword evidence="6" id="KW-0805">Transcription regulation</keyword>
<dbReference type="SUPFAM" id="SSF51445">
    <property type="entry name" value="(Trans)glycosidases"/>
    <property type="match status" value="1"/>
</dbReference>
<reference evidence="12 13" key="1">
    <citation type="journal article" date="2023" name="Int. J. Mol. Sci.">
        <title>De Novo Assembly and Annotation of 11 Diverse Shrub Willow (Salix) Genomes Reveals Novel Gene Organization in Sex-Linked Regions.</title>
        <authorList>
            <person name="Hyden B."/>
            <person name="Feng K."/>
            <person name="Yates T.B."/>
            <person name="Jawdy S."/>
            <person name="Cereghino C."/>
            <person name="Smart L.B."/>
            <person name="Muchero W."/>
        </authorList>
    </citation>
    <scope>NUCLEOTIDE SEQUENCE [LARGE SCALE GENOMIC DNA]</scope>
    <source>
        <tissue evidence="12">Shoot tip</tissue>
    </source>
</reference>
<dbReference type="EMBL" id="JAPFFJ010000002">
    <property type="protein sequence ID" value="KAJ6434062.1"/>
    <property type="molecule type" value="Genomic_DNA"/>
</dbReference>
<feature type="domain" description="CCR4-Not complex component Not N-terminal" evidence="11">
    <location>
        <begin position="90"/>
        <end position="195"/>
    </location>
</feature>
<feature type="signal peptide" evidence="10">
    <location>
        <begin position="1"/>
        <end position="22"/>
    </location>
</feature>
<evidence type="ECO:0000256" key="2">
    <source>
        <dbReference type="ARBA" id="ARBA00004496"/>
    </source>
</evidence>
<dbReference type="GO" id="GO:0030015">
    <property type="term" value="C:CCR4-NOT core complex"/>
    <property type="evidence" value="ECO:0007669"/>
    <property type="project" value="InterPro"/>
</dbReference>
<sequence>MGAYWFLRLVLVLGILGSCVHGLGVNWGTMAIRKLSPETVVQMLKDNGILKVKLFDADQNTMTALASSGIEVMVAIPNDQLAVMGDYNRAKDWVKRNVTRYNFNGGIVTEAEIEGLTVKKGKTRPPRLTHLETSITRHKLHIKKLELILRLLDNDELSIEEVNDVKDFLDDYVERNQEDFDDFSDVDDLYNSLPLDKVESLEDLVTIGPPGLVKATVASPHHESAVVQDQADDTASQDSNSGIVARTPRAKSSMVGLSAPSTPTGNHAPISVNVQAQTLPGLSAASPTLPGSTSVRGVLENAAPSSPITLGNSMKEEEVAGFPGRISSPSLADAGLARGISRGGLSNQPSSSIPLSPGVVPSNGALGSVPLASDIAKRNILRTDDRLGSGGMVQPLASSSNRMILPQAGKAGDGTGAVDSSSSGEAGYYGWQSFLSFGHWHAMETWEFLSKSERTGMLLVLTLCLLS</sequence>
<dbReference type="Proteomes" id="UP001162972">
    <property type="component" value="Chromosome 13"/>
</dbReference>
<dbReference type="GO" id="GO:0006355">
    <property type="term" value="P:regulation of DNA-templated transcription"/>
    <property type="evidence" value="ECO:0007669"/>
    <property type="project" value="InterPro"/>
</dbReference>
<organism evidence="12 13">
    <name type="scientific">Salix udensis</name>
    <dbReference type="NCBI Taxonomy" id="889485"/>
    <lineage>
        <taxon>Eukaryota</taxon>
        <taxon>Viridiplantae</taxon>
        <taxon>Streptophyta</taxon>
        <taxon>Embryophyta</taxon>
        <taxon>Tracheophyta</taxon>
        <taxon>Spermatophyta</taxon>
        <taxon>Magnoliopsida</taxon>
        <taxon>eudicotyledons</taxon>
        <taxon>Gunneridae</taxon>
        <taxon>Pentapetalae</taxon>
        <taxon>rosids</taxon>
        <taxon>fabids</taxon>
        <taxon>Malpighiales</taxon>
        <taxon>Salicaceae</taxon>
        <taxon>Saliceae</taxon>
        <taxon>Salix</taxon>
    </lineage>
</organism>
<evidence type="ECO:0000256" key="8">
    <source>
        <dbReference type="ARBA" id="ARBA00023242"/>
    </source>
</evidence>
<gene>
    <name evidence="12" type="ORF">OIU84_017718</name>
</gene>
<comment type="subcellular location">
    <subcellularLocation>
        <location evidence="2">Cytoplasm</location>
    </subcellularLocation>
    <subcellularLocation>
        <location evidence="1">Nucleus</location>
    </subcellularLocation>
</comment>
<evidence type="ECO:0000256" key="6">
    <source>
        <dbReference type="ARBA" id="ARBA00023015"/>
    </source>
</evidence>
<evidence type="ECO:0000256" key="7">
    <source>
        <dbReference type="ARBA" id="ARBA00023163"/>
    </source>
</evidence>
<evidence type="ECO:0000256" key="9">
    <source>
        <dbReference type="SAM" id="MobiDB-lite"/>
    </source>
</evidence>
<dbReference type="GO" id="GO:0042973">
    <property type="term" value="F:glucan endo-1,3-beta-D-glucosidase activity"/>
    <property type="evidence" value="ECO:0007669"/>
    <property type="project" value="UniProtKB-EC"/>
</dbReference>
<dbReference type="Pfam" id="PF04065">
    <property type="entry name" value="Not3"/>
    <property type="match status" value="1"/>
</dbReference>
<proteinExistence type="inferred from homology"/>
<evidence type="ECO:0000256" key="5">
    <source>
        <dbReference type="ARBA" id="ARBA00022491"/>
    </source>
</evidence>
<evidence type="ECO:0000313" key="13">
    <source>
        <dbReference type="Proteomes" id="UP001162972"/>
    </source>
</evidence>
<comment type="caution">
    <text evidence="12">The sequence shown here is derived from an EMBL/GenBank/DDBJ whole genome shotgun (WGS) entry which is preliminary data.</text>
</comment>
<dbReference type="InterPro" id="IPR017853">
    <property type="entry name" value="GH"/>
</dbReference>
<keyword evidence="4" id="KW-0963">Cytoplasm</keyword>
<evidence type="ECO:0000256" key="4">
    <source>
        <dbReference type="ARBA" id="ARBA00022490"/>
    </source>
</evidence>
<evidence type="ECO:0000256" key="10">
    <source>
        <dbReference type="SAM" id="SignalP"/>
    </source>
</evidence>
<protein>
    <recommendedName>
        <fullName evidence="11">CCR4-Not complex component Not N-terminal domain-containing protein</fullName>
    </recommendedName>
</protein>
<evidence type="ECO:0000256" key="3">
    <source>
        <dbReference type="ARBA" id="ARBA00007682"/>
    </source>
</evidence>
<dbReference type="PANTHER" id="PTHR23326">
    <property type="entry name" value="CCR4 NOT-RELATED"/>
    <property type="match status" value="1"/>
</dbReference>
<dbReference type="InterPro" id="IPR040168">
    <property type="entry name" value="Not2/3/5"/>
</dbReference>
<dbReference type="GO" id="GO:0005634">
    <property type="term" value="C:nucleus"/>
    <property type="evidence" value="ECO:0007669"/>
    <property type="project" value="UniProtKB-SubCell"/>
</dbReference>
<feature type="chain" id="PRO_5042154111" description="CCR4-Not complex component Not N-terminal domain-containing protein" evidence="10">
    <location>
        <begin position="23"/>
        <end position="467"/>
    </location>
</feature>
<dbReference type="GO" id="GO:0005737">
    <property type="term" value="C:cytoplasm"/>
    <property type="evidence" value="ECO:0007669"/>
    <property type="project" value="UniProtKB-SubCell"/>
</dbReference>